<dbReference type="Proteomes" id="UP000190831">
    <property type="component" value="Chromosome A"/>
</dbReference>
<evidence type="ECO:0000256" key="6">
    <source>
        <dbReference type="SAM" id="MobiDB-lite"/>
    </source>
</evidence>
<dbReference type="Pfam" id="PF01569">
    <property type="entry name" value="PAP2"/>
    <property type="match status" value="1"/>
</dbReference>
<gene>
    <name evidence="9" type="ORF">LAFE_0A04082G</name>
</gene>
<proteinExistence type="inferred from homology"/>
<name>A0A1G4M6Q2_LACFM</name>
<dbReference type="GO" id="GO:0006644">
    <property type="term" value="P:phospholipid metabolic process"/>
    <property type="evidence" value="ECO:0007669"/>
    <property type="project" value="InterPro"/>
</dbReference>
<evidence type="ECO:0000256" key="2">
    <source>
        <dbReference type="ARBA" id="ARBA00008816"/>
    </source>
</evidence>
<dbReference type="STRING" id="4955.A0A1G4M6Q2"/>
<feature type="domain" description="Phosphatidic acid phosphatase type 2/haloperoxidase" evidence="8">
    <location>
        <begin position="106"/>
        <end position="248"/>
    </location>
</feature>
<keyword evidence="10" id="KW-1185">Reference proteome</keyword>
<evidence type="ECO:0000256" key="4">
    <source>
        <dbReference type="ARBA" id="ARBA00022989"/>
    </source>
</evidence>
<dbReference type="AlphaFoldDB" id="A0A1G4M6Q2"/>
<evidence type="ECO:0000256" key="5">
    <source>
        <dbReference type="ARBA" id="ARBA00023136"/>
    </source>
</evidence>
<feature type="region of interest" description="Disordered" evidence="6">
    <location>
        <begin position="271"/>
        <end position="292"/>
    </location>
</feature>
<sequence>MIVNRVSFGLENMPRYEILTKWRLSDVVLCVVFFLLNIPLYYAKPFERQFYVNDPTLGHPHAKHQRVDNDALFFYSIAVPVITITLFTLVVADSRHKFYLMYTSLLGLILSWLTTILVTDYLKNWIGRPRPDFLARCKPRADAPLNVYVTAKEVCTTSNISRLMDGFRSTPSGHSSESFAGLGYLYLWLCGQLLTENPRVGAWRKCVAGLPLLGAATIALSRTEDYRHHFVDVVLGSALGMLIAYWGYSRIFPSISSAVPFKPLLDDSDVTLEPAQQPDRPQDEEMTPLTVN</sequence>
<dbReference type="GO" id="GO:0016020">
    <property type="term" value="C:membrane"/>
    <property type="evidence" value="ECO:0007669"/>
    <property type="project" value="UniProtKB-SubCell"/>
</dbReference>
<dbReference type="Gene3D" id="1.20.144.10">
    <property type="entry name" value="Phosphatidic acid phosphatase type 2/haloperoxidase"/>
    <property type="match status" value="1"/>
</dbReference>
<feature type="transmembrane region" description="Helical" evidence="7">
    <location>
        <begin position="98"/>
        <end position="122"/>
    </location>
</feature>
<dbReference type="PANTHER" id="PTHR10165">
    <property type="entry name" value="LIPID PHOSPHATE PHOSPHATASE"/>
    <property type="match status" value="1"/>
</dbReference>
<evidence type="ECO:0000313" key="9">
    <source>
        <dbReference type="EMBL" id="SCV99480.1"/>
    </source>
</evidence>
<dbReference type="InterPro" id="IPR036938">
    <property type="entry name" value="PAP2/HPO_sf"/>
</dbReference>
<dbReference type="InterPro" id="IPR000326">
    <property type="entry name" value="PAP2/HPO"/>
</dbReference>
<dbReference type="PANTHER" id="PTHR10165:SF35">
    <property type="entry name" value="RE23632P"/>
    <property type="match status" value="1"/>
</dbReference>
<evidence type="ECO:0000313" key="10">
    <source>
        <dbReference type="Proteomes" id="UP000190831"/>
    </source>
</evidence>
<feature type="transmembrane region" description="Helical" evidence="7">
    <location>
        <begin position="72"/>
        <end position="92"/>
    </location>
</feature>
<organism evidence="9 10">
    <name type="scientific">Lachancea fermentati</name>
    <name type="common">Zygosaccharomyces fermentati</name>
    <dbReference type="NCBI Taxonomy" id="4955"/>
    <lineage>
        <taxon>Eukaryota</taxon>
        <taxon>Fungi</taxon>
        <taxon>Dikarya</taxon>
        <taxon>Ascomycota</taxon>
        <taxon>Saccharomycotina</taxon>
        <taxon>Saccharomycetes</taxon>
        <taxon>Saccharomycetales</taxon>
        <taxon>Saccharomycetaceae</taxon>
        <taxon>Lachancea</taxon>
    </lineage>
</organism>
<evidence type="ECO:0000256" key="1">
    <source>
        <dbReference type="ARBA" id="ARBA00004141"/>
    </source>
</evidence>
<comment type="similarity">
    <text evidence="2">Belongs to the PA-phosphatase related phosphoesterase family.</text>
</comment>
<dbReference type="SUPFAM" id="SSF48317">
    <property type="entry name" value="Acid phosphatase/Vanadium-dependent haloperoxidase"/>
    <property type="match status" value="1"/>
</dbReference>
<dbReference type="CDD" id="cd03390">
    <property type="entry name" value="PAP2_containing_1_like"/>
    <property type="match status" value="1"/>
</dbReference>
<keyword evidence="4 7" id="KW-1133">Transmembrane helix</keyword>
<evidence type="ECO:0000256" key="3">
    <source>
        <dbReference type="ARBA" id="ARBA00022692"/>
    </source>
</evidence>
<evidence type="ECO:0000259" key="8">
    <source>
        <dbReference type="SMART" id="SM00014"/>
    </source>
</evidence>
<feature type="transmembrane region" description="Helical" evidence="7">
    <location>
        <begin position="22"/>
        <end position="43"/>
    </location>
</feature>
<reference evidence="9 10" key="1">
    <citation type="submission" date="2016-03" db="EMBL/GenBank/DDBJ databases">
        <authorList>
            <person name="Devillers H."/>
        </authorList>
    </citation>
    <scope>NUCLEOTIDE SEQUENCE [LARGE SCALE GENOMIC DNA]</scope>
    <source>
        <strain evidence="9">CBS 6772</strain>
    </source>
</reference>
<dbReference type="GO" id="GO:0046839">
    <property type="term" value="P:phospholipid dephosphorylation"/>
    <property type="evidence" value="ECO:0007669"/>
    <property type="project" value="TreeGrafter"/>
</dbReference>
<accession>A0A1G4M6Q2</accession>
<dbReference type="GO" id="GO:0008195">
    <property type="term" value="F:phosphatidate phosphatase activity"/>
    <property type="evidence" value="ECO:0007669"/>
    <property type="project" value="TreeGrafter"/>
</dbReference>
<keyword evidence="3 7" id="KW-0812">Transmembrane</keyword>
<keyword evidence="5 7" id="KW-0472">Membrane</keyword>
<dbReference type="FunFam" id="1.20.144.10:FF:000017">
    <property type="entry name" value="Diacylglycerol pyrophosphate phosphatase 1"/>
    <property type="match status" value="1"/>
</dbReference>
<dbReference type="EMBL" id="LT598487">
    <property type="protein sequence ID" value="SCV99480.1"/>
    <property type="molecule type" value="Genomic_DNA"/>
</dbReference>
<evidence type="ECO:0000256" key="7">
    <source>
        <dbReference type="SAM" id="Phobius"/>
    </source>
</evidence>
<dbReference type="OrthoDB" id="10030083at2759"/>
<comment type="subcellular location">
    <subcellularLocation>
        <location evidence="1">Membrane</location>
        <topology evidence="1">Multi-pass membrane protein</topology>
    </subcellularLocation>
</comment>
<dbReference type="SMART" id="SM00014">
    <property type="entry name" value="acidPPc"/>
    <property type="match status" value="1"/>
</dbReference>
<dbReference type="OMA" id="WFSYRRY"/>
<protein>
    <submittedName>
        <fullName evidence="9">LAFE_0A04082g1_1</fullName>
    </submittedName>
</protein>
<dbReference type="InterPro" id="IPR043216">
    <property type="entry name" value="PAP-like"/>
</dbReference>